<feature type="signal peptide" evidence="13">
    <location>
        <begin position="1"/>
        <end position="22"/>
    </location>
</feature>
<keyword evidence="9" id="KW-0406">Ion transport</keyword>
<dbReference type="OrthoDB" id="266138at2759"/>
<dbReference type="SMART" id="SM00369">
    <property type="entry name" value="LRR_TYP"/>
    <property type="match status" value="2"/>
</dbReference>
<keyword evidence="3" id="KW-1003">Cell membrane</keyword>
<dbReference type="PROSITE" id="PS51450">
    <property type="entry name" value="LRR"/>
    <property type="match status" value="1"/>
</dbReference>
<keyword evidence="10" id="KW-0472">Membrane</keyword>
<evidence type="ECO:0000256" key="10">
    <source>
        <dbReference type="ARBA" id="ARBA00023136"/>
    </source>
</evidence>
<evidence type="ECO:0000256" key="4">
    <source>
        <dbReference type="ARBA" id="ARBA00022614"/>
    </source>
</evidence>
<evidence type="ECO:0000256" key="5">
    <source>
        <dbReference type="ARBA" id="ARBA00022692"/>
    </source>
</evidence>
<keyword evidence="15" id="KW-1185">Reference proteome</keyword>
<evidence type="ECO:0000256" key="9">
    <source>
        <dbReference type="ARBA" id="ARBA00023065"/>
    </source>
</evidence>
<keyword evidence="11" id="KW-1015">Disulfide bond</keyword>
<dbReference type="Proteomes" id="UP001153620">
    <property type="component" value="Chromosome 4"/>
</dbReference>
<dbReference type="InterPro" id="IPR001611">
    <property type="entry name" value="Leu-rich_rpt"/>
</dbReference>
<sequence>MSYLSFLRKLFIIFCIVQHSQPATLNCKYEQLYRVYFGYGYHCEVINLEIFSNSSTFDAEIGDHKDGKCNNDVVWVIMVENSVNQHSMLSFPKGFKIIYPNLIAISIMNMGLKRITAEDLKPFPNLQHLILWKNNLTFIEEDLFQHNPGLESLSLSSNQIFHIDPQVLSHLGSLKWLRLEGNRCNGTVEIQDATRRDRVVNLVKIIEDGNCVNYPVRIQSLKKEIGIWKGKFEECDENVLKN</sequence>
<keyword evidence="5" id="KW-0812">Transmembrane</keyword>
<proteinExistence type="predicted"/>
<dbReference type="Gene3D" id="3.80.10.10">
    <property type="entry name" value="Ribonuclease Inhibitor"/>
    <property type="match status" value="1"/>
</dbReference>
<dbReference type="InterPro" id="IPR032675">
    <property type="entry name" value="LRR_dom_sf"/>
</dbReference>
<evidence type="ECO:0000313" key="15">
    <source>
        <dbReference type="Proteomes" id="UP001153620"/>
    </source>
</evidence>
<evidence type="ECO:0000256" key="6">
    <source>
        <dbReference type="ARBA" id="ARBA00022729"/>
    </source>
</evidence>
<keyword evidence="12" id="KW-0407">Ion channel</keyword>
<dbReference type="PANTHER" id="PTHR46473">
    <property type="entry name" value="GH08155P"/>
    <property type="match status" value="1"/>
</dbReference>
<evidence type="ECO:0000256" key="12">
    <source>
        <dbReference type="ARBA" id="ARBA00023303"/>
    </source>
</evidence>
<evidence type="ECO:0000256" key="3">
    <source>
        <dbReference type="ARBA" id="ARBA00022475"/>
    </source>
</evidence>
<keyword evidence="2" id="KW-0813">Transport</keyword>
<reference evidence="14" key="1">
    <citation type="submission" date="2022-01" db="EMBL/GenBank/DDBJ databases">
        <authorList>
            <person name="King R."/>
        </authorList>
    </citation>
    <scope>NUCLEOTIDE SEQUENCE</scope>
</reference>
<keyword evidence="7" id="KW-0677">Repeat</keyword>
<dbReference type="GO" id="GO:0034220">
    <property type="term" value="P:monoatomic ion transmembrane transport"/>
    <property type="evidence" value="ECO:0007669"/>
    <property type="project" value="UniProtKB-KW"/>
</dbReference>
<dbReference type="AlphaFoldDB" id="A0A9N9X0E6"/>
<evidence type="ECO:0000256" key="8">
    <source>
        <dbReference type="ARBA" id="ARBA00022989"/>
    </source>
</evidence>
<evidence type="ECO:0000256" key="11">
    <source>
        <dbReference type="ARBA" id="ARBA00023157"/>
    </source>
</evidence>
<protein>
    <submittedName>
        <fullName evidence="14">Uncharacterized protein</fullName>
    </submittedName>
</protein>
<dbReference type="EMBL" id="OU895880">
    <property type="protein sequence ID" value="CAG9810910.1"/>
    <property type="molecule type" value="Genomic_DNA"/>
</dbReference>
<accession>A0A9N9X0E6</accession>
<dbReference type="InterPro" id="IPR003591">
    <property type="entry name" value="Leu-rich_rpt_typical-subtyp"/>
</dbReference>
<evidence type="ECO:0000256" key="1">
    <source>
        <dbReference type="ARBA" id="ARBA00004162"/>
    </source>
</evidence>
<dbReference type="PANTHER" id="PTHR46473:SF10">
    <property type="entry name" value="LD45603P-RELATED"/>
    <property type="match status" value="1"/>
</dbReference>
<evidence type="ECO:0000256" key="13">
    <source>
        <dbReference type="SAM" id="SignalP"/>
    </source>
</evidence>
<keyword evidence="6 13" id="KW-0732">Signal</keyword>
<dbReference type="InterPro" id="IPR051432">
    <property type="entry name" value="KCNMA1_auxiliary"/>
</dbReference>
<dbReference type="SUPFAM" id="SSF52058">
    <property type="entry name" value="L domain-like"/>
    <property type="match status" value="1"/>
</dbReference>
<keyword evidence="8" id="KW-1133">Transmembrane helix</keyword>
<organism evidence="14 15">
    <name type="scientific">Chironomus riparius</name>
    <dbReference type="NCBI Taxonomy" id="315576"/>
    <lineage>
        <taxon>Eukaryota</taxon>
        <taxon>Metazoa</taxon>
        <taxon>Ecdysozoa</taxon>
        <taxon>Arthropoda</taxon>
        <taxon>Hexapoda</taxon>
        <taxon>Insecta</taxon>
        <taxon>Pterygota</taxon>
        <taxon>Neoptera</taxon>
        <taxon>Endopterygota</taxon>
        <taxon>Diptera</taxon>
        <taxon>Nematocera</taxon>
        <taxon>Chironomoidea</taxon>
        <taxon>Chironomidae</taxon>
        <taxon>Chironominae</taxon>
        <taxon>Chironomus</taxon>
    </lineage>
</organism>
<name>A0A9N9X0E6_9DIPT</name>
<dbReference type="Pfam" id="PF13855">
    <property type="entry name" value="LRR_8"/>
    <property type="match status" value="1"/>
</dbReference>
<evidence type="ECO:0000313" key="14">
    <source>
        <dbReference type="EMBL" id="CAG9810910.1"/>
    </source>
</evidence>
<evidence type="ECO:0000256" key="2">
    <source>
        <dbReference type="ARBA" id="ARBA00022448"/>
    </source>
</evidence>
<gene>
    <name evidence="14" type="ORF">CHIRRI_LOCUS13722</name>
</gene>
<evidence type="ECO:0000256" key="7">
    <source>
        <dbReference type="ARBA" id="ARBA00022737"/>
    </source>
</evidence>
<keyword evidence="4" id="KW-0433">Leucine-rich repeat</keyword>
<comment type="subcellular location">
    <subcellularLocation>
        <location evidence="1">Cell membrane</location>
        <topology evidence="1">Single-pass membrane protein</topology>
    </subcellularLocation>
</comment>
<dbReference type="GO" id="GO:0005886">
    <property type="term" value="C:plasma membrane"/>
    <property type="evidence" value="ECO:0007669"/>
    <property type="project" value="UniProtKB-SubCell"/>
</dbReference>
<reference evidence="14" key="2">
    <citation type="submission" date="2022-10" db="EMBL/GenBank/DDBJ databases">
        <authorList>
            <consortium name="ENA_rothamsted_submissions"/>
            <consortium name="culmorum"/>
            <person name="King R."/>
        </authorList>
    </citation>
    <scope>NUCLEOTIDE SEQUENCE</scope>
</reference>
<feature type="chain" id="PRO_5040187186" evidence="13">
    <location>
        <begin position="23"/>
        <end position="242"/>
    </location>
</feature>